<gene>
    <name evidence="3" type="ORF">E0L32_011215</name>
</gene>
<comment type="caution">
    <text evidence="3">The sequence shown here is derived from an EMBL/GenBank/DDBJ whole genome shotgun (WGS) entry which is preliminary data.</text>
</comment>
<dbReference type="InParanoid" id="A0A507B9X9"/>
<reference evidence="3 4" key="1">
    <citation type="submission" date="2019-06" db="EMBL/GenBank/DDBJ databases">
        <title>Draft genome sequence of the filamentous fungus Phialemoniopsis curvata isolated from diesel fuel.</title>
        <authorList>
            <person name="Varaljay V.A."/>
            <person name="Lyon W.J."/>
            <person name="Crouch A.L."/>
            <person name="Drake C.E."/>
            <person name="Hollomon J.M."/>
            <person name="Nadeau L.J."/>
            <person name="Nunn H.S."/>
            <person name="Stevenson B.S."/>
            <person name="Bojanowski C.L."/>
            <person name="Crookes-Goodson W.J."/>
        </authorList>
    </citation>
    <scope>NUCLEOTIDE SEQUENCE [LARGE SCALE GENOMIC DNA]</scope>
    <source>
        <strain evidence="3 4">D216</strain>
    </source>
</reference>
<evidence type="ECO:0000313" key="4">
    <source>
        <dbReference type="Proteomes" id="UP000319257"/>
    </source>
</evidence>
<evidence type="ECO:0000259" key="2">
    <source>
        <dbReference type="Pfam" id="PF26061"/>
    </source>
</evidence>
<dbReference type="Pfam" id="PF26061">
    <property type="entry name" value="DUF8021"/>
    <property type="match status" value="1"/>
</dbReference>
<dbReference type="EMBL" id="SKBQ01000100">
    <property type="protein sequence ID" value="TPX19142.1"/>
    <property type="molecule type" value="Genomic_DNA"/>
</dbReference>
<dbReference type="PROSITE" id="PS51257">
    <property type="entry name" value="PROKAR_LIPOPROTEIN"/>
    <property type="match status" value="1"/>
</dbReference>
<evidence type="ECO:0000256" key="1">
    <source>
        <dbReference type="SAM" id="SignalP"/>
    </source>
</evidence>
<evidence type="ECO:0000313" key="3">
    <source>
        <dbReference type="EMBL" id="TPX19142.1"/>
    </source>
</evidence>
<organism evidence="3 4">
    <name type="scientific">Thyridium curvatum</name>
    <dbReference type="NCBI Taxonomy" id="1093900"/>
    <lineage>
        <taxon>Eukaryota</taxon>
        <taxon>Fungi</taxon>
        <taxon>Dikarya</taxon>
        <taxon>Ascomycota</taxon>
        <taxon>Pezizomycotina</taxon>
        <taxon>Sordariomycetes</taxon>
        <taxon>Sordariomycetidae</taxon>
        <taxon>Thyridiales</taxon>
        <taxon>Thyridiaceae</taxon>
        <taxon>Thyridium</taxon>
    </lineage>
</organism>
<feature type="signal peptide" evidence="1">
    <location>
        <begin position="1"/>
        <end position="21"/>
    </location>
</feature>
<dbReference type="Proteomes" id="UP000319257">
    <property type="component" value="Unassembled WGS sequence"/>
</dbReference>
<sequence length="266" mass="28766">MRPPTSALALAAFLSPATVTAACNRDLLQQSANEFIQALSMGMADHMQNIATQGFTYLENNKPTDIKAGVVSKSPHVAFNRTLADMQVCATFTEMVAPGPEKPYLIHAQIRHNASEESNAVYLIDAIVATTGSFKGFNASETMRLAEEEDWGFVPQDTWDTRATLVAAGAMYLDLVETQNPFGRVAMGDPCQVLDGSQYGNCTSVGATELTYSSRRSVVDESVDAINVFALGERKDGSMAMESVTLRLGVERVRYVHSLSVPIEAS</sequence>
<keyword evidence="4" id="KW-1185">Reference proteome</keyword>
<protein>
    <recommendedName>
        <fullName evidence="2">DUF8021 domain-containing protein</fullName>
    </recommendedName>
</protein>
<dbReference type="STRING" id="1093900.A0A507B9X9"/>
<feature type="domain" description="DUF8021" evidence="2">
    <location>
        <begin position="160"/>
        <end position="258"/>
    </location>
</feature>
<proteinExistence type="predicted"/>
<accession>A0A507B9X9</accession>
<feature type="chain" id="PRO_5021261115" description="DUF8021 domain-containing protein" evidence="1">
    <location>
        <begin position="22"/>
        <end position="266"/>
    </location>
</feature>
<dbReference type="AlphaFoldDB" id="A0A507B9X9"/>
<dbReference type="GeneID" id="41978662"/>
<dbReference type="RefSeq" id="XP_031000853.1">
    <property type="nucleotide sequence ID" value="XM_031133920.1"/>
</dbReference>
<keyword evidence="1" id="KW-0732">Signal</keyword>
<dbReference type="InterPro" id="IPR058334">
    <property type="entry name" value="DUF8021"/>
</dbReference>
<name>A0A507B9X9_9PEZI</name>